<reference evidence="2 3" key="1">
    <citation type="journal article" date="2024" name="Ann. Entomol. Soc. Am.">
        <title>Genomic analyses of the southern and eastern yellowjacket wasps (Hymenoptera: Vespidae) reveal evolutionary signatures of social life.</title>
        <authorList>
            <person name="Catto M.A."/>
            <person name="Caine P.B."/>
            <person name="Orr S.E."/>
            <person name="Hunt B.G."/>
            <person name="Goodisman M.A.D."/>
        </authorList>
    </citation>
    <scope>NUCLEOTIDE SEQUENCE [LARGE SCALE GENOMIC DNA]</scope>
    <source>
        <strain evidence="2">233</strain>
        <tissue evidence="2">Head and thorax</tissue>
    </source>
</reference>
<dbReference type="AlphaFoldDB" id="A0ABD2B844"/>
<feature type="compositionally biased region" description="Acidic residues" evidence="1">
    <location>
        <begin position="31"/>
        <end position="41"/>
    </location>
</feature>
<dbReference type="Proteomes" id="UP001607302">
    <property type="component" value="Unassembled WGS sequence"/>
</dbReference>
<sequence length="75" mass="8527">MSHPPTFTAATRDFSNVRRPLDTKSTIYITNDDDDDDDDDNGGGRLSPIKLPMLIIEFQGIYEPTQRCFMFKNGI</sequence>
<feature type="region of interest" description="Disordered" evidence="1">
    <location>
        <begin position="25"/>
        <end position="47"/>
    </location>
</feature>
<evidence type="ECO:0000313" key="2">
    <source>
        <dbReference type="EMBL" id="KAL2728907.1"/>
    </source>
</evidence>
<proteinExistence type="predicted"/>
<name>A0ABD2B844_VESSQ</name>
<accession>A0ABD2B844</accession>
<dbReference type="EMBL" id="JAUDFV010000132">
    <property type="protein sequence ID" value="KAL2728907.1"/>
    <property type="molecule type" value="Genomic_DNA"/>
</dbReference>
<gene>
    <name evidence="2" type="ORF">V1478_006539</name>
</gene>
<comment type="caution">
    <text evidence="2">The sequence shown here is derived from an EMBL/GenBank/DDBJ whole genome shotgun (WGS) entry which is preliminary data.</text>
</comment>
<organism evidence="2 3">
    <name type="scientific">Vespula squamosa</name>
    <name type="common">Southern yellow jacket</name>
    <name type="synonym">Wasp</name>
    <dbReference type="NCBI Taxonomy" id="30214"/>
    <lineage>
        <taxon>Eukaryota</taxon>
        <taxon>Metazoa</taxon>
        <taxon>Ecdysozoa</taxon>
        <taxon>Arthropoda</taxon>
        <taxon>Hexapoda</taxon>
        <taxon>Insecta</taxon>
        <taxon>Pterygota</taxon>
        <taxon>Neoptera</taxon>
        <taxon>Endopterygota</taxon>
        <taxon>Hymenoptera</taxon>
        <taxon>Apocrita</taxon>
        <taxon>Aculeata</taxon>
        <taxon>Vespoidea</taxon>
        <taxon>Vespidae</taxon>
        <taxon>Vespinae</taxon>
        <taxon>Vespula</taxon>
    </lineage>
</organism>
<evidence type="ECO:0000313" key="3">
    <source>
        <dbReference type="Proteomes" id="UP001607302"/>
    </source>
</evidence>
<protein>
    <submittedName>
        <fullName evidence="2">Uncharacterized protein</fullName>
    </submittedName>
</protein>
<evidence type="ECO:0000256" key="1">
    <source>
        <dbReference type="SAM" id="MobiDB-lite"/>
    </source>
</evidence>
<keyword evidence="3" id="KW-1185">Reference proteome</keyword>